<sequence length="79" mass="9023">MPGNENSLSERSADKITLRLSNEARATLEWIAEYYGNISLNEAMRRALGTERFLLEEKQKGSTILIEERGGRVKEIVLR</sequence>
<accession>A0AAU7RUX2</accession>
<dbReference type="RefSeq" id="WP_349958073.1">
    <property type="nucleotide sequence ID" value="NZ_CP157960.1"/>
</dbReference>
<organism evidence="1">
    <name type="scientific">Rhizobium sp. ZPR3</name>
    <dbReference type="NCBI Taxonomy" id="3158967"/>
    <lineage>
        <taxon>Bacteria</taxon>
        <taxon>Pseudomonadati</taxon>
        <taxon>Pseudomonadota</taxon>
        <taxon>Alphaproteobacteria</taxon>
        <taxon>Hyphomicrobiales</taxon>
        <taxon>Rhizobiaceae</taxon>
        <taxon>Rhizobium/Agrobacterium group</taxon>
        <taxon>Rhizobium</taxon>
    </lineage>
</organism>
<protein>
    <recommendedName>
        <fullName evidence="2">CopG family transcriptional regulator</fullName>
    </recommendedName>
</protein>
<proteinExistence type="predicted"/>
<gene>
    <name evidence="1" type="ORF">ABM479_05675</name>
</gene>
<dbReference type="AlphaFoldDB" id="A0AAU7RUX2"/>
<reference evidence="1" key="1">
    <citation type="submission" date="2024-06" db="EMBL/GenBank/DDBJ databases">
        <authorList>
            <person name="Li T."/>
            <person name="Gao R."/>
        </authorList>
    </citation>
    <scope>NUCLEOTIDE SEQUENCE</scope>
    <source>
        <strain evidence="1">ZPR3</strain>
    </source>
</reference>
<name>A0AAU7RUX2_9HYPH</name>
<evidence type="ECO:0008006" key="2">
    <source>
        <dbReference type="Google" id="ProtNLM"/>
    </source>
</evidence>
<dbReference type="EMBL" id="CP157960">
    <property type="protein sequence ID" value="XBT93950.1"/>
    <property type="molecule type" value="Genomic_DNA"/>
</dbReference>
<evidence type="ECO:0000313" key="1">
    <source>
        <dbReference type="EMBL" id="XBT93950.1"/>
    </source>
</evidence>